<keyword evidence="3" id="KW-1185">Reference proteome</keyword>
<dbReference type="Proteomes" id="UP000005039">
    <property type="component" value="Unassembled WGS sequence"/>
</dbReference>
<keyword evidence="1" id="KW-0472">Membrane</keyword>
<dbReference type="eggNOG" id="COG3039">
    <property type="taxonomic scope" value="Bacteria"/>
</dbReference>
<reference evidence="2 3" key="1">
    <citation type="submission" date="2012-03" db="EMBL/GenBank/DDBJ databases">
        <authorList>
            <person name="Durkin A.S."/>
            <person name="McCorrison J."/>
            <person name="Torralba M."/>
            <person name="Gillis M."/>
            <person name="Methe B."/>
            <person name="Sutton G."/>
            <person name="Nelson K.E."/>
        </authorList>
    </citation>
    <scope>NUCLEOTIDE SEQUENCE [LARGE SCALE GENOMIC DNA]</scope>
    <source>
        <strain evidence="2 3">F0468</strain>
    </source>
</reference>
<evidence type="ECO:0000313" key="3">
    <source>
        <dbReference type="Proteomes" id="UP000005039"/>
    </source>
</evidence>
<protein>
    <recommendedName>
        <fullName evidence="4">Transposase DDE domain protein</fullName>
    </recommendedName>
</protein>
<keyword evidence="1" id="KW-0812">Transmembrane</keyword>
<dbReference type="AlphaFoldDB" id="I0R4Y2"/>
<feature type="transmembrane region" description="Helical" evidence="1">
    <location>
        <begin position="128"/>
        <end position="155"/>
    </location>
</feature>
<dbReference type="PATRIC" id="fig|1095750.3.peg.2444"/>
<dbReference type="EMBL" id="AJGH01000124">
    <property type="protein sequence ID" value="EIC94740.1"/>
    <property type="molecule type" value="Genomic_DNA"/>
</dbReference>
<proteinExistence type="predicted"/>
<comment type="caution">
    <text evidence="2">The sequence shown here is derived from an EMBL/GenBank/DDBJ whole genome shotgun (WGS) entry which is preliminary data.</text>
</comment>
<evidence type="ECO:0008006" key="4">
    <source>
        <dbReference type="Google" id="ProtNLM"/>
    </source>
</evidence>
<name>I0R4Y2_9FIRM</name>
<gene>
    <name evidence="2" type="ORF">HMPREF9970_0062</name>
</gene>
<sequence length="191" mass="22357">MLIPTMKFVCPKMNWKWDNVAKKSKRICHCDNPCTTSSCGRMIYIYPEQNLRAYPGCISDTDEWDSTYKIRIIVEKSINHFKDIFCVTGLKTQNEKTLHADLLLAGLLTVMVADKIHNYKYIRSLNLLIAYVYFLYIILQADIPICFVFVLPFSFCMSFIKKITMKVVFSLYTLIKQVCFAITYLLILWKI</sequence>
<feature type="transmembrane region" description="Helical" evidence="1">
    <location>
        <begin position="167"/>
        <end position="189"/>
    </location>
</feature>
<evidence type="ECO:0000313" key="2">
    <source>
        <dbReference type="EMBL" id="EIC94740.1"/>
    </source>
</evidence>
<keyword evidence="1" id="KW-1133">Transmembrane helix</keyword>
<evidence type="ECO:0000256" key="1">
    <source>
        <dbReference type="SAM" id="Phobius"/>
    </source>
</evidence>
<accession>I0R4Y2</accession>
<organism evidence="2 3">
    <name type="scientific">Lachnoanaerobaculum saburreum F0468</name>
    <dbReference type="NCBI Taxonomy" id="1095750"/>
    <lineage>
        <taxon>Bacteria</taxon>
        <taxon>Bacillati</taxon>
        <taxon>Bacillota</taxon>
        <taxon>Clostridia</taxon>
        <taxon>Lachnospirales</taxon>
        <taxon>Lachnospiraceae</taxon>
        <taxon>Lachnoanaerobaculum</taxon>
    </lineage>
</organism>